<proteinExistence type="predicted"/>
<dbReference type="EMBL" id="KV878211">
    <property type="protein sequence ID" value="OJJ37360.1"/>
    <property type="molecule type" value="Genomic_DNA"/>
</dbReference>
<dbReference type="AlphaFoldDB" id="A0A1L9RQX4"/>
<dbReference type="GeneID" id="63747758"/>
<reference evidence="4" key="1">
    <citation type="journal article" date="2017" name="Genome Biol.">
        <title>Comparative genomics reveals high biological diversity and specific adaptations in the industrially and medically important fungal genus Aspergillus.</title>
        <authorList>
            <person name="de Vries R.P."/>
            <person name="Riley R."/>
            <person name="Wiebenga A."/>
            <person name="Aguilar-Osorio G."/>
            <person name="Amillis S."/>
            <person name="Uchima C.A."/>
            <person name="Anderluh G."/>
            <person name="Asadollahi M."/>
            <person name="Askin M."/>
            <person name="Barry K."/>
            <person name="Battaglia E."/>
            <person name="Bayram O."/>
            <person name="Benocci T."/>
            <person name="Braus-Stromeyer S.A."/>
            <person name="Caldana C."/>
            <person name="Canovas D."/>
            <person name="Cerqueira G.C."/>
            <person name="Chen F."/>
            <person name="Chen W."/>
            <person name="Choi C."/>
            <person name="Clum A."/>
            <person name="Dos Santos R.A."/>
            <person name="Damasio A.R."/>
            <person name="Diallinas G."/>
            <person name="Emri T."/>
            <person name="Fekete E."/>
            <person name="Flipphi M."/>
            <person name="Freyberg S."/>
            <person name="Gallo A."/>
            <person name="Gournas C."/>
            <person name="Habgood R."/>
            <person name="Hainaut M."/>
            <person name="Harispe M.L."/>
            <person name="Henrissat B."/>
            <person name="Hilden K.S."/>
            <person name="Hope R."/>
            <person name="Hossain A."/>
            <person name="Karabika E."/>
            <person name="Karaffa L."/>
            <person name="Karanyi Z."/>
            <person name="Krasevec N."/>
            <person name="Kuo A."/>
            <person name="Kusch H."/>
            <person name="LaButti K."/>
            <person name="Lagendijk E.L."/>
            <person name="Lapidus A."/>
            <person name="Levasseur A."/>
            <person name="Lindquist E."/>
            <person name="Lipzen A."/>
            <person name="Logrieco A.F."/>
            <person name="MacCabe A."/>
            <person name="Maekelae M.R."/>
            <person name="Malavazi I."/>
            <person name="Melin P."/>
            <person name="Meyer V."/>
            <person name="Mielnichuk N."/>
            <person name="Miskei M."/>
            <person name="Molnar A.P."/>
            <person name="Mule G."/>
            <person name="Ngan C.Y."/>
            <person name="Orejas M."/>
            <person name="Orosz E."/>
            <person name="Ouedraogo J.P."/>
            <person name="Overkamp K.M."/>
            <person name="Park H.-S."/>
            <person name="Perrone G."/>
            <person name="Piumi F."/>
            <person name="Punt P.J."/>
            <person name="Ram A.F."/>
            <person name="Ramon A."/>
            <person name="Rauscher S."/>
            <person name="Record E."/>
            <person name="Riano-Pachon D.M."/>
            <person name="Robert V."/>
            <person name="Roehrig J."/>
            <person name="Ruller R."/>
            <person name="Salamov A."/>
            <person name="Salih N.S."/>
            <person name="Samson R.A."/>
            <person name="Sandor E."/>
            <person name="Sanguinetti M."/>
            <person name="Schuetze T."/>
            <person name="Sepcic K."/>
            <person name="Shelest E."/>
            <person name="Sherlock G."/>
            <person name="Sophianopoulou V."/>
            <person name="Squina F.M."/>
            <person name="Sun H."/>
            <person name="Susca A."/>
            <person name="Todd R.B."/>
            <person name="Tsang A."/>
            <person name="Unkles S.E."/>
            <person name="van de Wiele N."/>
            <person name="van Rossen-Uffink D."/>
            <person name="Oliveira J.V."/>
            <person name="Vesth T.C."/>
            <person name="Visser J."/>
            <person name="Yu J.-H."/>
            <person name="Zhou M."/>
            <person name="Andersen M.R."/>
            <person name="Archer D.B."/>
            <person name="Baker S.E."/>
            <person name="Benoit I."/>
            <person name="Brakhage A.A."/>
            <person name="Braus G.H."/>
            <person name="Fischer R."/>
            <person name="Frisvad J.C."/>
            <person name="Goldman G.H."/>
            <person name="Houbraken J."/>
            <person name="Oakley B."/>
            <person name="Pocsi I."/>
            <person name="Scazzocchio C."/>
            <person name="Seiboth B."/>
            <person name="vanKuyk P.A."/>
            <person name="Wortman J."/>
            <person name="Dyer P.S."/>
            <person name="Grigoriev I.V."/>
        </authorList>
    </citation>
    <scope>NUCLEOTIDE SEQUENCE [LARGE SCALE GENOMIC DNA]</scope>
    <source>
        <strain evidence="4">DTO 134E9</strain>
    </source>
</reference>
<feature type="transmembrane region" description="Helical" evidence="1">
    <location>
        <begin position="227"/>
        <end position="246"/>
    </location>
</feature>
<gene>
    <name evidence="3" type="ORF">ASPWEDRAFT_182244</name>
</gene>
<keyword evidence="1" id="KW-0812">Transmembrane</keyword>
<feature type="transmembrane region" description="Helical" evidence="1">
    <location>
        <begin position="154"/>
        <end position="177"/>
    </location>
</feature>
<keyword evidence="4" id="KW-1185">Reference proteome</keyword>
<evidence type="ECO:0000259" key="2">
    <source>
        <dbReference type="Pfam" id="PF24800"/>
    </source>
</evidence>
<feature type="domain" description="DUF7702" evidence="2">
    <location>
        <begin position="56"/>
        <end position="245"/>
    </location>
</feature>
<feature type="transmembrane region" description="Helical" evidence="1">
    <location>
        <begin position="86"/>
        <end position="105"/>
    </location>
</feature>
<feature type="transmembrane region" description="Helical" evidence="1">
    <location>
        <begin position="6"/>
        <end position="27"/>
    </location>
</feature>
<evidence type="ECO:0000256" key="1">
    <source>
        <dbReference type="SAM" id="Phobius"/>
    </source>
</evidence>
<evidence type="ECO:0000313" key="3">
    <source>
        <dbReference type="EMBL" id="OJJ37360.1"/>
    </source>
</evidence>
<dbReference type="Proteomes" id="UP000184383">
    <property type="component" value="Unassembled WGS sequence"/>
</dbReference>
<dbReference type="PANTHER" id="PTHR42109:SF2">
    <property type="entry name" value="INTEGRAL MEMBRANE PROTEIN"/>
    <property type="match status" value="1"/>
</dbReference>
<feature type="transmembrane region" description="Helical" evidence="1">
    <location>
        <begin position="189"/>
        <end position="207"/>
    </location>
</feature>
<dbReference type="OrthoDB" id="2560628at2759"/>
<dbReference type="VEuPathDB" id="FungiDB:ASPWEDRAFT_182244"/>
<organism evidence="3 4">
    <name type="scientific">Aspergillus wentii DTO 134E9</name>
    <dbReference type="NCBI Taxonomy" id="1073089"/>
    <lineage>
        <taxon>Eukaryota</taxon>
        <taxon>Fungi</taxon>
        <taxon>Dikarya</taxon>
        <taxon>Ascomycota</taxon>
        <taxon>Pezizomycotina</taxon>
        <taxon>Eurotiomycetes</taxon>
        <taxon>Eurotiomycetidae</taxon>
        <taxon>Eurotiales</taxon>
        <taxon>Aspergillaceae</taxon>
        <taxon>Aspergillus</taxon>
        <taxon>Aspergillus subgen. Cremei</taxon>
    </lineage>
</organism>
<name>A0A1L9RQX4_ASPWE</name>
<dbReference type="RefSeq" id="XP_040691036.1">
    <property type="nucleotide sequence ID" value="XM_040831910.1"/>
</dbReference>
<keyword evidence="1" id="KW-0472">Membrane</keyword>
<dbReference type="InterPro" id="IPR056119">
    <property type="entry name" value="DUF7702"/>
</dbReference>
<feature type="transmembrane region" description="Helical" evidence="1">
    <location>
        <begin position="48"/>
        <end position="74"/>
    </location>
</feature>
<dbReference type="PANTHER" id="PTHR42109">
    <property type="entry name" value="UNPLACED GENOMIC SCAFFOLD UM_SCAF_CONTIG_1.265, WHOLE GENOME SHOTGUN SEQUENCE"/>
    <property type="match status" value="1"/>
</dbReference>
<feature type="transmembrane region" description="Helical" evidence="1">
    <location>
        <begin position="126"/>
        <end position="148"/>
    </location>
</feature>
<dbReference type="Pfam" id="PF24800">
    <property type="entry name" value="DUF7702"/>
    <property type="match status" value="1"/>
</dbReference>
<sequence length="264" mass="29232">MPPTNTQKHIAIAEVTIFALIHVVQFISRFMQEWRYWHHDKAKRPLRCVLYSWFGLIGLLAQLRIAGFALVLATSTPSKSMLIAETVLQGIGLSPLLFEVSFILLRCGQSGRTGPGNSRYPKPTRFMLHFFRFPIFIAIVLVIVGSCVDIRPCVYAGSAILVTAFLFVCGIVAWFAARLRKDLSSAGNHAVLLVLVVLPFLAVRVVYFLMGQYGSGRFHPVHGDADIMVGMGFVMEVVIAVLLLTARVVIEPVWPVACEVVDSC</sequence>
<protein>
    <recommendedName>
        <fullName evidence="2">DUF7702 domain-containing protein</fullName>
    </recommendedName>
</protein>
<keyword evidence="1" id="KW-1133">Transmembrane helix</keyword>
<accession>A0A1L9RQX4</accession>
<evidence type="ECO:0000313" key="4">
    <source>
        <dbReference type="Proteomes" id="UP000184383"/>
    </source>
</evidence>